<dbReference type="EMBL" id="BGPR01003212">
    <property type="protein sequence ID" value="GBM85192.1"/>
    <property type="molecule type" value="Genomic_DNA"/>
</dbReference>
<keyword evidence="2" id="KW-1185">Reference proteome</keyword>
<evidence type="ECO:0000313" key="2">
    <source>
        <dbReference type="Proteomes" id="UP000499080"/>
    </source>
</evidence>
<dbReference type="PROSITE" id="PS50092">
    <property type="entry name" value="TSP1"/>
    <property type="match status" value="2"/>
</dbReference>
<dbReference type="OrthoDB" id="10004439at2759"/>
<gene>
    <name evidence="1" type="ORF">AVEN_21312_1</name>
</gene>
<dbReference type="InterPro" id="IPR000884">
    <property type="entry name" value="TSP1_rpt"/>
</dbReference>
<reference evidence="1 2" key="1">
    <citation type="journal article" date="2019" name="Sci. Rep.">
        <title>Orb-weaving spider Araneus ventricosus genome elucidates the spidroin gene catalogue.</title>
        <authorList>
            <person name="Kono N."/>
            <person name="Nakamura H."/>
            <person name="Ohtoshi R."/>
            <person name="Moran D.A.P."/>
            <person name="Shinohara A."/>
            <person name="Yoshida Y."/>
            <person name="Fujiwara M."/>
            <person name="Mori M."/>
            <person name="Tomita M."/>
            <person name="Arakawa K."/>
        </authorList>
    </citation>
    <scope>NUCLEOTIDE SEQUENCE [LARGE SCALE GENOMIC DNA]</scope>
</reference>
<dbReference type="Proteomes" id="UP000499080">
    <property type="component" value="Unassembled WGS sequence"/>
</dbReference>
<organism evidence="1 2">
    <name type="scientific">Araneus ventricosus</name>
    <name type="common">Orbweaver spider</name>
    <name type="synonym">Epeira ventricosa</name>
    <dbReference type="NCBI Taxonomy" id="182803"/>
    <lineage>
        <taxon>Eukaryota</taxon>
        <taxon>Metazoa</taxon>
        <taxon>Ecdysozoa</taxon>
        <taxon>Arthropoda</taxon>
        <taxon>Chelicerata</taxon>
        <taxon>Arachnida</taxon>
        <taxon>Araneae</taxon>
        <taxon>Araneomorphae</taxon>
        <taxon>Entelegynae</taxon>
        <taxon>Araneoidea</taxon>
        <taxon>Araneidae</taxon>
        <taxon>Araneus</taxon>
    </lineage>
</organism>
<dbReference type="SMART" id="SM00209">
    <property type="entry name" value="TSP1"/>
    <property type="match status" value="2"/>
</dbReference>
<sequence>MDEAVPIIRGDLKRTEQTFRFLRPDTHLNVFLTLSADTPRIRNELGDDSSFTEWSEWSKCNFKCKQSRKRECVRPEICEENVQRNVRNCKRSQCRQRMQIIVHRPEFQNERRSKEKLLKAVEPIIYGQWSNWSPCDSSCYTKRTKRCTMPGICNGMPPKEQYKECYVGGDECEKRYLERKIRNSTDEEHRRQILEDSEHPLDHVSCGIAKVPGQSRITGGRRVMKGSWPWQGDFRDRSFACSRFLEGEWAHGWCLAAARQRGISNNNNSNCTSWMDMGRRLETTGQTGFR</sequence>
<accession>A0A4Y2J7F8</accession>
<dbReference type="SUPFAM" id="SSF82895">
    <property type="entry name" value="TSP-1 type 1 repeat"/>
    <property type="match status" value="1"/>
</dbReference>
<dbReference type="AlphaFoldDB" id="A0A4Y2J7F8"/>
<comment type="caution">
    <text evidence="1">The sequence shown here is derived from an EMBL/GenBank/DDBJ whole genome shotgun (WGS) entry which is preliminary data.</text>
</comment>
<evidence type="ECO:0000313" key="1">
    <source>
        <dbReference type="EMBL" id="GBM85192.1"/>
    </source>
</evidence>
<protein>
    <submittedName>
        <fullName evidence="1">Uncharacterized protein</fullName>
    </submittedName>
</protein>
<proteinExistence type="predicted"/>
<dbReference type="InterPro" id="IPR036383">
    <property type="entry name" value="TSP1_rpt_sf"/>
</dbReference>
<name>A0A4Y2J7F8_ARAVE</name>